<accession>A0ABV1BLD4</accession>
<keyword evidence="2" id="KW-1185">Reference proteome</keyword>
<organism evidence="1 2">
    <name type="scientific">Blautia aquisgranensis</name>
    <dbReference type="NCBI Taxonomy" id="3133153"/>
    <lineage>
        <taxon>Bacteria</taxon>
        <taxon>Bacillati</taxon>
        <taxon>Bacillota</taxon>
        <taxon>Clostridia</taxon>
        <taxon>Lachnospirales</taxon>
        <taxon>Lachnospiraceae</taxon>
        <taxon>Blautia</taxon>
    </lineage>
</organism>
<name>A0ABV1BLD4_9FIRM</name>
<proteinExistence type="predicted"/>
<dbReference type="EMBL" id="JBBMEJ010000039">
    <property type="protein sequence ID" value="MEQ2372516.1"/>
    <property type="molecule type" value="Genomic_DNA"/>
</dbReference>
<protein>
    <submittedName>
        <fullName evidence="1">Uncharacterized protein</fullName>
    </submittedName>
</protein>
<evidence type="ECO:0000313" key="1">
    <source>
        <dbReference type="EMBL" id="MEQ2372516.1"/>
    </source>
</evidence>
<comment type="caution">
    <text evidence="1">The sequence shown here is derived from an EMBL/GenBank/DDBJ whole genome shotgun (WGS) entry which is preliminary data.</text>
</comment>
<reference evidence="1 2" key="1">
    <citation type="submission" date="2024-03" db="EMBL/GenBank/DDBJ databases">
        <title>Human intestinal bacterial collection.</title>
        <authorList>
            <person name="Pauvert C."/>
            <person name="Hitch T.C.A."/>
            <person name="Clavel T."/>
        </authorList>
    </citation>
    <scope>NUCLEOTIDE SEQUENCE [LARGE SCALE GENOMIC DNA]</scope>
    <source>
        <strain evidence="1 2">CLA-JM-H16</strain>
    </source>
</reference>
<dbReference type="Proteomes" id="UP001473063">
    <property type="component" value="Unassembled WGS sequence"/>
</dbReference>
<dbReference type="RefSeq" id="WP_349057695.1">
    <property type="nucleotide sequence ID" value="NZ_JBBMEJ010000039.1"/>
</dbReference>
<evidence type="ECO:0000313" key="2">
    <source>
        <dbReference type="Proteomes" id="UP001473063"/>
    </source>
</evidence>
<gene>
    <name evidence="1" type="ORF">WMO28_16625</name>
</gene>
<sequence>MVSTPEGQKALQGNRASTISSLKGGIFFQQYLTRQTYKERVSQLTQSTQLLYTNLENTLDSQWIYISAVISGMNYRHPENITQMRSYMRNVSRQLDLENMGSNENQMAFAQKLEHSVRIRKEKDEDVFR</sequence>